<comment type="caution">
    <text evidence="1">The sequence shown here is derived from an EMBL/GenBank/DDBJ whole genome shotgun (WGS) entry which is preliminary data.</text>
</comment>
<dbReference type="EMBL" id="REGN01005332">
    <property type="protein sequence ID" value="RNA13786.1"/>
    <property type="molecule type" value="Genomic_DNA"/>
</dbReference>
<protein>
    <submittedName>
        <fullName evidence="1">Uncharacterized protein</fullName>
    </submittedName>
</protein>
<dbReference type="Proteomes" id="UP000276133">
    <property type="component" value="Unassembled WGS sequence"/>
</dbReference>
<organism evidence="1 2">
    <name type="scientific">Brachionus plicatilis</name>
    <name type="common">Marine rotifer</name>
    <name type="synonym">Brachionus muelleri</name>
    <dbReference type="NCBI Taxonomy" id="10195"/>
    <lineage>
        <taxon>Eukaryota</taxon>
        <taxon>Metazoa</taxon>
        <taxon>Spiralia</taxon>
        <taxon>Gnathifera</taxon>
        <taxon>Rotifera</taxon>
        <taxon>Eurotatoria</taxon>
        <taxon>Monogononta</taxon>
        <taxon>Pseudotrocha</taxon>
        <taxon>Ploima</taxon>
        <taxon>Brachionidae</taxon>
        <taxon>Brachionus</taxon>
    </lineage>
</organism>
<gene>
    <name evidence="1" type="ORF">BpHYR1_018833</name>
</gene>
<proteinExistence type="predicted"/>
<accession>A0A3M7QQX0</accession>
<evidence type="ECO:0000313" key="1">
    <source>
        <dbReference type="EMBL" id="RNA13786.1"/>
    </source>
</evidence>
<dbReference type="AlphaFoldDB" id="A0A3M7QQX0"/>
<evidence type="ECO:0000313" key="2">
    <source>
        <dbReference type="Proteomes" id="UP000276133"/>
    </source>
</evidence>
<sequence>MFEPNEVLIKNGKTSFSNNMIKNFKFDFDHLNVLNTCIKRKRGRKPKAKDQYVKNNLMRI</sequence>
<reference evidence="1 2" key="1">
    <citation type="journal article" date="2018" name="Sci. Rep.">
        <title>Genomic signatures of local adaptation to the degree of environmental predictability in rotifers.</title>
        <authorList>
            <person name="Franch-Gras L."/>
            <person name="Hahn C."/>
            <person name="Garcia-Roger E.M."/>
            <person name="Carmona M.J."/>
            <person name="Serra M."/>
            <person name="Gomez A."/>
        </authorList>
    </citation>
    <scope>NUCLEOTIDE SEQUENCE [LARGE SCALE GENOMIC DNA]</scope>
    <source>
        <strain evidence="1">HYR1</strain>
    </source>
</reference>
<keyword evidence="2" id="KW-1185">Reference proteome</keyword>
<name>A0A3M7QQX0_BRAPC</name>